<dbReference type="EMBL" id="CM046110">
    <property type="protein sequence ID" value="KAI8422158.1"/>
    <property type="molecule type" value="Genomic_DNA"/>
</dbReference>
<sequence length="224" mass="24551">MHEYPVGWGAALAVAWCTLICVSRIYLGMHSVLDIFAGLLMASGLLVLLVPLVDQLDAWLVTHALSPAVVLAVSVLVIVYHPNADKGDTTMIVSVCAGILTGSWTNYQLGHMTAAPLPPPYEIIWPSIEMLGLTILRTILGFCGVIATRAIGKSVSYAFVCALLGKDKNELRNSEDSLDNKNKIIVELCYKYFTCGMIGFNTTYVFPTVFDLLKINRPTYYTEI</sequence>
<evidence type="ECO:0000313" key="1">
    <source>
        <dbReference type="EMBL" id="KAI8422158.1"/>
    </source>
</evidence>
<comment type="caution">
    <text evidence="1">The sequence shown here is derived from an EMBL/GenBank/DDBJ whole genome shotgun (WGS) entry which is preliminary data.</text>
</comment>
<organism evidence="1 2">
    <name type="scientific">Choristoneura fumiferana</name>
    <name type="common">Spruce budworm moth</name>
    <name type="synonym">Archips fumiferana</name>
    <dbReference type="NCBI Taxonomy" id="7141"/>
    <lineage>
        <taxon>Eukaryota</taxon>
        <taxon>Metazoa</taxon>
        <taxon>Ecdysozoa</taxon>
        <taxon>Arthropoda</taxon>
        <taxon>Hexapoda</taxon>
        <taxon>Insecta</taxon>
        <taxon>Pterygota</taxon>
        <taxon>Neoptera</taxon>
        <taxon>Endopterygota</taxon>
        <taxon>Lepidoptera</taxon>
        <taxon>Glossata</taxon>
        <taxon>Ditrysia</taxon>
        <taxon>Tortricoidea</taxon>
        <taxon>Tortricidae</taxon>
        <taxon>Tortricinae</taxon>
        <taxon>Choristoneura</taxon>
    </lineage>
</organism>
<evidence type="ECO:0000313" key="2">
    <source>
        <dbReference type="Proteomes" id="UP001064048"/>
    </source>
</evidence>
<gene>
    <name evidence="1" type="ORF">MSG28_006069</name>
</gene>
<accession>A0ACC0JDJ3</accession>
<protein>
    <submittedName>
        <fullName evidence="1">Uncharacterized protein</fullName>
    </submittedName>
</protein>
<proteinExistence type="predicted"/>
<reference evidence="1 2" key="1">
    <citation type="journal article" date="2022" name="Genome Biol. Evol.">
        <title>The Spruce Budworm Genome: Reconstructing the Evolutionary History of Antifreeze Proteins.</title>
        <authorList>
            <person name="Beliveau C."/>
            <person name="Gagne P."/>
            <person name="Picq S."/>
            <person name="Vernygora O."/>
            <person name="Keeling C.I."/>
            <person name="Pinkney K."/>
            <person name="Doucet D."/>
            <person name="Wen F."/>
            <person name="Johnston J.S."/>
            <person name="Maaroufi H."/>
            <person name="Boyle B."/>
            <person name="Laroche J."/>
            <person name="Dewar K."/>
            <person name="Juretic N."/>
            <person name="Blackburn G."/>
            <person name="Nisole A."/>
            <person name="Brunet B."/>
            <person name="Brandao M."/>
            <person name="Lumley L."/>
            <person name="Duan J."/>
            <person name="Quan G."/>
            <person name="Lucarotti C.J."/>
            <person name="Roe A.D."/>
            <person name="Sperling F.A.H."/>
            <person name="Levesque R.C."/>
            <person name="Cusson M."/>
        </authorList>
    </citation>
    <scope>NUCLEOTIDE SEQUENCE [LARGE SCALE GENOMIC DNA]</scope>
    <source>
        <strain evidence="1">Glfc:IPQL:Cfum</strain>
    </source>
</reference>
<name>A0ACC0JDJ3_CHOFU</name>
<keyword evidence="2" id="KW-1185">Reference proteome</keyword>
<dbReference type="Proteomes" id="UP001064048">
    <property type="component" value="Chromosome 10"/>
</dbReference>